<dbReference type="InterPro" id="IPR003349">
    <property type="entry name" value="JmjN"/>
</dbReference>
<accession>A0A7S0VNE7</accession>
<protein>
    <recommendedName>
        <fullName evidence="5">JmjC domain-containing protein</fullName>
    </recommendedName>
</protein>
<evidence type="ECO:0000259" key="3">
    <source>
        <dbReference type="PROSITE" id="PS51184"/>
    </source>
</evidence>
<sequence>MVNSIRGMKVDDKTGALCPVLRPTREEFSQPFCDYVGKIFNKYPDLPMFKLVPPPGWSPRRKPFPNLSDIKIQVPIRQHAFGTKGAYRCMFVEGKEMTVEEFKLSAAAEARRLHVGPDRVGLGPPVRSRSMIPSKVLPDATSNDVDDKDVLDETRNKRQCIPDSHLEKKMKPEEKGAKETEGEKEKTEGDKEGKEKEKEDESKEEGGEKGKLDRARGMKRLLEEEKTTAPTDHVQKRRSRGNMSVISIAGNNASSDDGSSSTPVSDCVDSNLERAFWANITLNPPMYGADTILSFFDENLSYGWNLRDLGDLLRSRKVPNVPGVTFPMTYFGMWRSFFGWHKEDADLYSVNYLHWGAPKVWYCVPPSSQARFDGMASSMFPELARNCAAFVRHKDILITPAMLRTYGVRFSTIQQNAGEFVVLNAAAYHAGFNTGFNCAEAVNFALKQWIAVGKAAVPCQCEALKDCVRISMSIFDPSYKDPYDDSDEEDEEESSEDEVQGENEEKEVGEEEKKRPRGRGATRSKVMRGKNEGKKKGEVEREKEKKSEKKREAKKEEEEEIRRAEGRKKSRAERATKRAQAAKKRDREDWMKRWREGGKEGIEKKGELKEDVQKGGMEGESSKELKMEGIQENNKTQEMMRLTRSSERMKIT</sequence>
<dbReference type="GO" id="GO:0000785">
    <property type="term" value="C:chromatin"/>
    <property type="evidence" value="ECO:0007669"/>
    <property type="project" value="TreeGrafter"/>
</dbReference>
<feature type="compositionally biased region" description="Basic and acidic residues" evidence="1">
    <location>
        <begin position="164"/>
        <end position="227"/>
    </location>
</feature>
<feature type="compositionally biased region" description="Basic residues" evidence="1">
    <location>
        <begin position="515"/>
        <end position="528"/>
    </location>
</feature>
<evidence type="ECO:0000259" key="2">
    <source>
        <dbReference type="PROSITE" id="PS51183"/>
    </source>
</evidence>
<dbReference type="PROSITE" id="PS51183">
    <property type="entry name" value="JMJN"/>
    <property type="match status" value="1"/>
</dbReference>
<feature type="domain" description="JmjN" evidence="2">
    <location>
        <begin position="18"/>
        <end position="60"/>
    </location>
</feature>
<dbReference type="GO" id="GO:0005634">
    <property type="term" value="C:nucleus"/>
    <property type="evidence" value="ECO:0007669"/>
    <property type="project" value="TreeGrafter"/>
</dbReference>
<dbReference type="PANTHER" id="PTHR10694:SF7">
    <property type="entry name" value="[HISTONE H3]-TRIMETHYL-L-LYSINE(9) DEMETHYLASE"/>
    <property type="match status" value="1"/>
</dbReference>
<proteinExistence type="predicted"/>
<evidence type="ECO:0000313" key="4">
    <source>
        <dbReference type="EMBL" id="CAD8793194.1"/>
    </source>
</evidence>
<feature type="compositionally biased region" description="Acidic residues" evidence="1">
    <location>
        <begin position="484"/>
        <end position="510"/>
    </location>
</feature>
<dbReference type="GO" id="GO:0010468">
    <property type="term" value="P:regulation of gene expression"/>
    <property type="evidence" value="ECO:0007669"/>
    <property type="project" value="TreeGrafter"/>
</dbReference>
<feature type="compositionally biased region" description="Basic and acidic residues" evidence="1">
    <location>
        <begin position="620"/>
        <end position="629"/>
    </location>
</feature>
<evidence type="ECO:0008006" key="5">
    <source>
        <dbReference type="Google" id="ProtNLM"/>
    </source>
</evidence>
<feature type="compositionally biased region" description="Basic and acidic residues" evidence="1">
    <location>
        <begin position="583"/>
        <end position="613"/>
    </location>
</feature>
<dbReference type="SMART" id="SM00558">
    <property type="entry name" value="JmjC"/>
    <property type="match status" value="1"/>
</dbReference>
<feature type="compositionally biased region" description="Basic and acidic residues" evidence="1">
    <location>
        <begin position="529"/>
        <end position="564"/>
    </location>
</feature>
<dbReference type="AlphaFoldDB" id="A0A7S0VNE7"/>
<dbReference type="GO" id="GO:0032454">
    <property type="term" value="F:histone H3K9 demethylase activity"/>
    <property type="evidence" value="ECO:0007669"/>
    <property type="project" value="TreeGrafter"/>
</dbReference>
<dbReference type="Gene3D" id="2.60.120.650">
    <property type="entry name" value="Cupin"/>
    <property type="match status" value="2"/>
</dbReference>
<dbReference type="Pfam" id="PF02373">
    <property type="entry name" value="JmjC"/>
    <property type="match status" value="1"/>
</dbReference>
<feature type="domain" description="JmjC" evidence="3">
    <location>
        <begin position="298"/>
        <end position="461"/>
    </location>
</feature>
<dbReference type="PROSITE" id="PS51184">
    <property type="entry name" value="JMJC"/>
    <property type="match status" value="1"/>
</dbReference>
<dbReference type="SUPFAM" id="SSF51197">
    <property type="entry name" value="Clavaminate synthase-like"/>
    <property type="match status" value="1"/>
</dbReference>
<evidence type="ECO:0000256" key="1">
    <source>
        <dbReference type="SAM" id="MobiDB-lite"/>
    </source>
</evidence>
<reference evidence="4" key="1">
    <citation type="submission" date="2021-01" db="EMBL/GenBank/DDBJ databases">
        <authorList>
            <person name="Corre E."/>
            <person name="Pelletier E."/>
            <person name="Niang G."/>
            <person name="Scheremetjew M."/>
            <person name="Finn R."/>
            <person name="Kale V."/>
            <person name="Holt S."/>
            <person name="Cochrane G."/>
            <person name="Meng A."/>
            <person name="Brown T."/>
            <person name="Cohen L."/>
        </authorList>
    </citation>
    <scope>NUCLEOTIDE SEQUENCE</scope>
    <source>
        <strain evidence="4">SAG 63-3</strain>
    </source>
</reference>
<organism evidence="4">
    <name type="scientific">Polytomella parva</name>
    <dbReference type="NCBI Taxonomy" id="51329"/>
    <lineage>
        <taxon>Eukaryota</taxon>
        <taxon>Viridiplantae</taxon>
        <taxon>Chlorophyta</taxon>
        <taxon>core chlorophytes</taxon>
        <taxon>Chlorophyceae</taxon>
        <taxon>CS clade</taxon>
        <taxon>Chlamydomonadales</taxon>
        <taxon>Chlamydomonadaceae</taxon>
        <taxon>Polytomella</taxon>
    </lineage>
</organism>
<dbReference type="InterPro" id="IPR003347">
    <property type="entry name" value="JmjC_dom"/>
</dbReference>
<dbReference type="PANTHER" id="PTHR10694">
    <property type="entry name" value="LYSINE-SPECIFIC DEMETHYLASE"/>
    <property type="match status" value="1"/>
</dbReference>
<name>A0A7S0VNE7_9CHLO</name>
<feature type="region of interest" description="Disordered" evidence="1">
    <location>
        <begin position="116"/>
        <end position="241"/>
    </location>
</feature>
<dbReference type="EMBL" id="HBFM01034148">
    <property type="protein sequence ID" value="CAD8793194.1"/>
    <property type="molecule type" value="Transcribed_RNA"/>
</dbReference>
<feature type="region of interest" description="Disordered" evidence="1">
    <location>
        <begin position="478"/>
        <end position="652"/>
    </location>
</feature>
<gene>
    <name evidence="4" type="ORF">PPAR00522_LOCUS22244</name>
</gene>
<dbReference type="GO" id="GO:0051864">
    <property type="term" value="F:histone H3K36 demethylase activity"/>
    <property type="evidence" value="ECO:0007669"/>
    <property type="project" value="TreeGrafter"/>
</dbReference>